<comment type="caution">
    <text evidence="4">The sequence shown here is derived from an EMBL/GenBank/DDBJ whole genome shotgun (WGS) entry which is preliminary data.</text>
</comment>
<gene>
    <name evidence="4" type="ORF">CAMP_LOCUS550</name>
</gene>
<name>A0A9P1I5C1_9PELO</name>
<dbReference type="Proteomes" id="UP001152747">
    <property type="component" value="Unassembled WGS sequence"/>
</dbReference>
<evidence type="ECO:0000313" key="4">
    <source>
        <dbReference type="EMBL" id="CAI5437913.1"/>
    </source>
</evidence>
<evidence type="ECO:0000256" key="1">
    <source>
        <dbReference type="SAM" id="MobiDB-lite"/>
    </source>
</evidence>
<dbReference type="PANTHER" id="PTHR20932:SF13">
    <property type="entry name" value="LD36653P"/>
    <property type="match status" value="1"/>
</dbReference>
<dbReference type="InterPro" id="IPR036779">
    <property type="entry name" value="LysM_dom_sf"/>
</dbReference>
<dbReference type="InterPro" id="IPR018392">
    <property type="entry name" value="LysM"/>
</dbReference>
<dbReference type="SMART" id="SM00257">
    <property type="entry name" value="LysM"/>
    <property type="match status" value="1"/>
</dbReference>
<keyword evidence="5" id="KW-1185">Reference proteome</keyword>
<feature type="region of interest" description="Disordered" evidence="1">
    <location>
        <begin position="1"/>
        <end position="26"/>
    </location>
</feature>
<keyword evidence="2" id="KW-1133">Transmembrane helix</keyword>
<organism evidence="4 5">
    <name type="scientific">Caenorhabditis angaria</name>
    <dbReference type="NCBI Taxonomy" id="860376"/>
    <lineage>
        <taxon>Eukaryota</taxon>
        <taxon>Metazoa</taxon>
        <taxon>Ecdysozoa</taxon>
        <taxon>Nematoda</taxon>
        <taxon>Chromadorea</taxon>
        <taxon>Rhabditida</taxon>
        <taxon>Rhabditina</taxon>
        <taxon>Rhabditomorpha</taxon>
        <taxon>Rhabditoidea</taxon>
        <taxon>Rhabditidae</taxon>
        <taxon>Peloderinae</taxon>
        <taxon>Caenorhabditis</taxon>
    </lineage>
</organism>
<evidence type="ECO:0000256" key="2">
    <source>
        <dbReference type="SAM" id="Phobius"/>
    </source>
</evidence>
<dbReference type="InterPro" id="IPR045030">
    <property type="entry name" value="LYSM1-4"/>
</dbReference>
<sequence>MTMGEGSSVEQFAMRSRAARTSSNEGLNDQPTFKDIVFIERKVKSGDTLNKLAIKYQVNVAEIKRVNNMVNDMDVQALSKIKIPVSRMRMALGVQTSSQDEQEDDDVLIDIDDRTHLLSKSRDTSVEDIFSKTDSNIAQVREALPEDGINTGSFHFVTARDPNSGNISVWLVVVAVILIFCILPLILTIYEEEEAAHQT</sequence>
<reference evidence="4" key="1">
    <citation type="submission" date="2022-11" db="EMBL/GenBank/DDBJ databases">
        <authorList>
            <person name="Kikuchi T."/>
        </authorList>
    </citation>
    <scope>NUCLEOTIDE SEQUENCE</scope>
    <source>
        <strain evidence="4">PS1010</strain>
    </source>
</reference>
<evidence type="ECO:0000259" key="3">
    <source>
        <dbReference type="PROSITE" id="PS51782"/>
    </source>
</evidence>
<protein>
    <recommendedName>
        <fullName evidence="3">LysM domain-containing protein</fullName>
    </recommendedName>
</protein>
<dbReference type="PROSITE" id="PS51782">
    <property type="entry name" value="LYSM"/>
    <property type="match status" value="1"/>
</dbReference>
<dbReference type="PANTHER" id="PTHR20932">
    <property type="entry name" value="LYSM AND PUTATIVE PEPTIDOGLYCAN-BINDING DOMAIN-CONTAINING PROTEIN"/>
    <property type="match status" value="1"/>
</dbReference>
<dbReference type="OrthoDB" id="538216at2759"/>
<evidence type="ECO:0000313" key="5">
    <source>
        <dbReference type="Proteomes" id="UP001152747"/>
    </source>
</evidence>
<feature type="transmembrane region" description="Helical" evidence="2">
    <location>
        <begin position="167"/>
        <end position="190"/>
    </location>
</feature>
<keyword evidence="2" id="KW-0812">Transmembrane</keyword>
<dbReference type="Pfam" id="PF01476">
    <property type="entry name" value="LysM"/>
    <property type="match status" value="1"/>
</dbReference>
<accession>A0A9P1I5C1</accession>
<feature type="domain" description="LysM" evidence="3">
    <location>
        <begin position="39"/>
        <end position="83"/>
    </location>
</feature>
<dbReference type="Gene3D" id="3.10.350.10">
    <property type="entry name" value="LysM domain"/>
    <property type="match status" value="1"/>
</dbReference>
<dbReference type="AlphaFoldDB" id="A0A9P1I5C1"/>
<keyword evidence="2" id="KW-0472">Membrane</keyword>
<dbReference type="EMBL" id="CANHGI010000001">
    <property type="protein sequence ID" value="CAI5437913.1"/>
    <property type="molecule type" value="Genomic_DNA"/>
</dbReference>
<dbReference type="SUPFAM" id="SSF54106">
    <property type="entry name" value="LysM domain"/>
    <property type="match status" value="1"/>
</dbReference>
<proteinExistence type="predicted"/>